<evidence type="ECO:0000256" key="3">
    <source>
        <dbReference type="ARBA" id="ARBA00023125"/>
    </source>
</evidence>
<dbReference type="CDD" id="cd08414">
    <property type="entry name" value="PBP2_LTTR_aromatics_like"/>
    <property type="match status" value="1"/>
</dbReference>
<dbReference type="GO" id="GO:0032993">
    <property type="term" value="C:protein-DNA complex"/>
    <property type="evidence" value="ECO:0007669"/>
    <property type="project" value="TreeGrafter"/>
</dbReference>
<dbReference type="PROSITE" id="PS50931">
    <property type="entry name" value="HTH_LYSR"/>
    <property type="match status" value="1"/>
</dbReference>
<dbReference type="RefSeq" id="WP_149522481.1">
    <property type="nucleotide sequence ID" value="NZ_VTOU01000003.1"/>
</dbReference>
<proteinExistence type="inferred from homology"/>
<dbReference type="InterPro" id="IPR036390">
    <property type="entry name" value="WH_DNA-bd_sf"/>
</dbReference>
<keyword evidence="7" id="KW-1185">Reference proteome</keyword>
<keyword evidence="4" id="KW-0804">Transcription</keyword>
<dbReference type="SUPFAM" id="SSF46785">
    <property type="entry name" value="Winged helix' DNA-binding domain"/>
    <property type="match status" value="1"/>
</dbReference>
<comment type="caution">
    <text evidence="6">The sequence shown here is derived from an EMBL/GenBank/DDBJ whole genome shotgun (WGS) entry which is preliminary data.</text>
</comment>
<dbReference type="EMBL" id="VTOU01000003">
    <property type="protein sequence ID" value="TZG25673.1"/>
    <property type="molecule type" value="Genomic_DNA"/>
</dbReference>
<evidence type="ECO:0000259" key="5">
    <source>
        <dbReference type="PROSITE" id="PS50931"/>
    </source>
</evidence>
<protein>
    <submittedName>
        <fullName evidence="6">LysR family transcriptional regulator</fullName>
    </submittedName>
</protein>
<dbReference type="GO" id="GO:0003700">
    <property type="term" value="F:DNA-binding transcription factor activity"/>
    <property type="evidence" value="ECO:0007669"/>
    <property type="project" value="InterPro"/>
</dbReference>
<dbReference type="AlphaFoldDB" id="A0A5D9C2L6"/>
<dbReference type="Pfam" id="PF03466">
    <property type="entry name" value="LysR_substrate"/>
    <property type="match status" value="1"/>
</dbReference>
<reference evidence="6 7" key="1">
    <citation type="submission" date="2019-08" db="EMBL/GenBank/DDBJ databases">
        <authorList>
            <person name="Wang G."/>
            <person name="Xu Z."/>
        </authorList>
    </citation>
    <scope>NUCLEOTIDE SEQUENCE [LARGE SCALE GENOMIC DNA]</scope>
    <source>
        <strain evidence="6 7">ZX</strain>
    </source>
</reference>
<evidence type="ECO:0000313" key="7">
    <source>
        <dbReference type="Proteomes" id="UP000322077"/>
    </source>
</evidence>
<accession>A0A5D9C2L6</accession>
<dbReference type="PRINTS" id="PR00039">
    <property type="entry name" value="HTHLYSR"/>
</dbReference>
<dbReference type="SUPFAM" id="SSF53850">
    <property type="entry name" value="Periplasmic binding protein-like II"/>
    <property type="match status" value="1"/>
</dbReference>
<dbReference type="Pfam" id="PF00126">
    <property type="entry name" value="HTH_1"/>
    <property type="match status" value="1"/>
</dbReference>
<dbReference type="InterPro" id="IPR005119">
    <property type="entry name" value="LysR_subst-bd"/>
</dbReference>
<dbReference type="Gene3D" id="3.40.190.10">
    <property type="entry name" value="Periplasmic binding protein-like II"/>
    <property type="match status" value="2"/>
</dbReference>
<gene>
    <name evidence="6" type="ORF">FYJ91_11705</name>
</gene>
<evidence type="ECO:0000256" key="4">
    <source>
        <dbReference type="ARBA" id="ARBA00023163"/>
    </source>
</evidence>
<evidence type="ECO:0000256" key="2">
    <source>
        <dbReference type="ARBA" id="ARBA00023015"/>
    </source>
</evidence>
<dbReference type="GO" id="GO:0003677">
    <property type="term" value="F:DNA binding"/>
    <property type="evidence" value="ECO:0007669"/>
    <property type="project" value="UniProtKB-KW"/>
</dbReference>
<name>A0A5D9C2L6_9SPHN</name>
<keyword evidence="3" id="KW-0238">DNA-binding</keyword>
<dbReference type="PANTHER" id="PTHR30346">
    <property type="entry name" value="TRANSCRIPTIONAL DUAL REGULATOR HCAR-RELATED"/>
    <property type="match status" value="1"/>
</dbReference>
<dbReference type="Proteomes" id="UP000322077">
    <property type="component" value="Unassembled WGS sequence"/>
</dbReference>
<comment type="similarity">
    <text evidence="1">Belongs to the LysR transcriptional regulatory family.</text>
</comment>
<evidence type="ECO:0000256" key="1">
    <source>
        <dbReference type="ARBA" id="ARBA00009437"/>
    </source>
</evidence>
<sequence length="327" mass="36323">MQRRAKLATSDDAQFTHNAELQAPVRGTRRLLARPDFYQLETFLRVAEARSFAAAARHLGISQPAVSQTIARLEELYGGDLFERRRGMPVMLTLLGRSILPKAKLLLFMVDTQMQRAATIAQSLAGTLTIGFSCCLGHGPFNAALLEFRQTRPDVELRFVEGLASDLYRQLNERVIDVMFVPLLPDLTSSPNEQERLWDERLFVALPLDHPLAVNDDVRWADISALTILLQSSEGDMSPYRLLGARMADRPFESTINCVSSATLLDMVKLGLGATIVCGSAAGARDDLAFRPIVDENALCSIQALWPKDDRNPLRHRLLATVRSHAT</sequence>
<feature type="domain" description="HTH lysR-type" evidence="5">
    <location>
        <begin position="35"/>
        <end position="93"/>
    </location>
</feature>
<dbReference type="InterPro" id="IPR000847">
    <property type="entry name" value="LysR_HTH_N"/>
</dbReference>
<dbReference type="PANTHER" id="PTHR30346:SF0">
    <property type="entry name" value="HCA OPERON TRANSCRIPTIONAL ACTIVATOR HCAR"/>
    <property type="match status" value="1"/>
</dbReference>
<evidence type="ECO:0000313" key="6">
    <source>
        <dbReference type="EMBL" id="TZG25673.1"/>
    </source>
</evidence>
<organism evidence="6 7">
    <name type="scientific">Sphingomonas montanisoli</name>
    <dbReference type="NCBI Taxonomy" id="2606412"/>
    <lineage>
        <taxon>Bacteria</taxon>
        <taxon>Pseudomonadati</taxon>
        <taxon>Pseudomonadota</taxon>
        <taxon>Alphaproteobacteria</taxon>
        <taxon>Sphingomonadales</taxon>
        <taxon>Sphingomonadaceae</taxon>
        <taxon>Sphingomonas</taxon>
    </lineage>
</organism>
<keyword evidence="2" id="KW-0805">Transcription regulation</keyword>
<dbReference type="InterPro" id="IPR036388">
    <property type="entry name" value="WH-like_DNA-bd_sf"/>
</dbReference>
<dbReference type="Gene3D" id="1.10.10.10">
    <property type="entry name" value="Winged helix-like DNA-binding domain superfamily/Winged helix DNA-binding domain"/>
    <property type="match status" value="1"/>
</dbReference>